<reference evidence="1 2" key="1">
    <citation type="journal article" date="2016" name="Front. Microbiol.">
        <title>Comprehensive Phylogenetic Analysis of Bovine Non-aureus Staphylococci Species Based on Whole-Genome Sequencing.</title>
        <authorList>
            <person name="Naushad S."/>
            <person name="Barkema H.W."/>
            <person name="Luby C."/>
            <person name="Condas L.A."/>
            <person name="Nobrega D.B."/>
            <person name="Carson D.A."/>
            <person name="De Buck J."/>
        </authorList>
    </citation>
    <scope>NUCLEOTIDE SEQUENCE [LARGE SCALE GENOMIC DNA]</scope>
    <source>
        <strain evidence="1 2">SNUC 4554</strain>
    </source>
</reference>
<dbReference type="Proteomes" id="UP000286317">
    <property type="component" value="Unassembled WGS sequence"/>
</dbReference>
<dbReference type="AlphaFoldDB" id="A0A418IBX3"/>
<dbReference type="EMBL" id="QXUF01000165">
    <property type="protein sequence ID" value="RIM96591.1"/>
    <property type="molecule type" value="Genomic_DNA"/>
</dbReference>
<accession>A0A418IBX3</accession>
<keyword evidence="2" id="KW-1185">Reference proteome</keyword>
<sequence>MHDFNYNDTKELELNAIDIKDNKKRIEWIYANYENIILKIQKYDMPWLIMNGYQIARIENLDTKAEFNNLKVVFDFTNDKLIYVTYSD</sequence>
<protein>
    <submittedName>
        <fullName evidence="1">Uncharacterized protein</fullName>
    </submittedName>
</protein>
<dbReference type="OrthoDB" id="2399263at2"/>
<name>A0A418IBX3_9STAP</name>
<dbReference type="RefSeq" id="WP_119586391.1">
    <property type="nucleotide sequence ID" value="NZ_JAWVBH010000001.1"/>
</dbReference>
<gene>
    <name evidence="1" type="ORF">BU112_13935</name>
</gene>
<organism evidence="1 2">
    <name type="scientific">Staphylococcus shinii</name>
    <dbReference type="NCBI Taxonomy" id="2912228"/>
    <lineage>
        <taxon>Bacteria</taxon>
        <taxon>Bacillati</taxon>
        <taxon>Bacillota</taxon>
        <taxon>Bacilli</taxon>
        <taxon>Bacillales</taxon>
        <taxon>Staphylococcaceae</taxon>
        <taxon>Staphylococcus</taxon>
    </lineage>
</organism>
<evidence type="ECO:0000313" key="2">
    <source>
        <dbReference type="Proteomes" id="UP000286317"/>
    </source>
</evidence>
<proteinExistence type="predicted"/>
<evidence type="ECO:0000313" key="1">
    <source>
        <dbReference type="EMBL" id="RIM96591.1"/>
    </source>
</evidence>
<comment type="caution">
    <text evidence="1">The sequence shown here is derived from an EMBL/GenBank/DDBJ whole genome shotgun (WGS) entry which is preliminary data.</text>
</comment>